<evidence type="ECO:0000313" key="1">
    <source>
        <dbReference type="EMBL" id="KKN34177.1"/>
    </source>
</evidence>
<reference evidence="1" key="1">
    <citation type="journal article" date="2015" name="Nature">
        <title>Complex archaea that bridge the gap between prokaryotes and eukaryotes.</title>
        <authorList>
            <person name="Spang A."/>
            <person name="Saw J.H."/>
            <person name="Jorgensen S.L."/>
            <person name="Zaremba-Niedzwiedzka K."/>
            <person name="Martijn J."/>
            <person name="Lind A.E."/>
            <person name="van Eijk R."/>
            <person name="Schleper C."/>
            <person name="Guy L."/>
            <person name="Ettema T.J."/>
        </authorList>
    </citation>
    <scope>NUCLEOTIDE SEQUENCE</scope>
</reference>
<proteinExistence type="predicted"/>
<accession>A0A0F9QAT5</accession>
<sequence length="86" mass="9804">MPYIENIRRSRLDPLIDELSLGCRYPGDLAYVITKLALAQVENQGGKRFSNMATVDGILGLVQHEFRRKYVDPYEDGMCYANGDVY</sequence>
<name>A0A0F9QAT5_9ZZZZ</name>
<dbReference type="AlphaFoldDB" id="A0A0F9QAT5"/>
<organism evidence="1">
    <name type="scientific">marine sediment metagenome</name>
    <dbReference type="NCBI Taxonomy" id="412755"/>
    <lineage>
        <taxon>unclassified sequences</taxon>
        <taxon>metagenomes</taxon>
        <taxon>ecological metagenomes</taxon>
    </lineage>
</organism>
<comment type="caution">
    <text evidence="1">The sequence shown here is derived from an EMBL/GenBank/DDBJ whole genome shotgun (WGS) entry which is preliminary data.</text>
</comment>
<gene>
    <name evidence="1" type="ORF">LCGC14_0796310</name>
</gene>
<dbReference type="EMBL" id="LAZR01002122">
    <property type="protein sequence ID" value="KKN34177.1"/>
    <property type="molecule type" value="Genomic_DNA"/>
</dbReference>
<dbReference type="Pfam" id="PF21840">
    <property type="entry name" value="DUF6899"/>
    <property type="match status" value="1"/>
</dbReference>
<protein>
    <submittedName>
        <fullName evidence="1">Uncharacterized protein</fullName>
    </submittedName>
</protein>
<dbReference type="InterPro" id="IPR054194">
    <property type="entry name" value="DUF6899"/>
</dbReference>